<proteinExistence type="predicted"/>
<accession>A0A2Z5FXT5</accession>
<dbReference type="Proteomes" id="UP000253606">
    <property type="component" value="Chromosome"/>
</dbReference>
<dbReference type="AlphaFoldDB" id="A0A2Z5FXT5"/>
<protein>
    <submittedName>
        <fullName evidence="1">Uncharacterized protein</fullName>
    </submittedName>
</protein>
<organism evidence="1 2">
    <name type="scientific">Acidisarcina polymorpha</name>
    <dbReference type="NCBI Taxonomy" id="2211140"/>
    <lineage>
        <taxon>Bacteria</taxon>
        <taxon>Pseudomonadati</taxon>
        <taxon>Acidobacteriota</taxon>
        <taxon>Terriglobia</taxon>
        <taxon>Terriglobales</taxon>
        <taxon>Acidobacteriaceae</taxon>
        <taxon>Acidisarcina</taxon>
    </lineage>
</organism>
<evidence type="ECO:0000313" key="2">
    <source>
        <dbReference type="Proteomes" id="UP000253606"/>
    </source>
</evidence>
<sequence>MLKRAGWDHDIIDVFELETGTLQEVIDRSQGQPSFKRIQIDPRWGIDSRRAAFR</sequence>
<dbReference type="KEGG" id="abas:ACPOL_2347"/>
<dbReference type="EMBL" id="CP030840">
    <property type="protein sequence ID" value="AXC11671.1"/>
    <property type="molecule type" value="Genomic_DNA"/>
</dbReference>
<reference evidence="1 2" key="1">
    <citation type="journal article" date="2018" name="Front. Microbiol.">
        <title>Hydrolytic Capabilities as a Key to Environmental Success: Chitinolytic and Cellulolytic Acidobacteria From Acidic Sub-arctic Soils and Boreal Peatlands.</title>
        <authorList>
            <person name="Belova S.E."/>
            <person name="Ravin N.V."/>
            <person name="Pankratov T.A."/>
            <person name="Rakitin A.L."/>
            <person name="Ivanova A.A."/>
            <person name="Beletsky A.V."/>
            <person name="Mardanov A.V."/>
            <person name="Sinninghe Damste J.S."/>
            <person name="Dedysh S.N."/>
        </authorList>
    </citation>
    <scope>NUCLEOTIDE SEQUENCE [LARGE SCALE GENOMIC DNA]</scope>
    <source>
        <strain evidence="1 2">SBC82</strain>
    </source>
</reference>
<evidence type="ECO:0000313" key="1">
    <source>
        <dbReference type="EMBL" id="AXC11671.1"/>
    </source>
</evidence>
<gene>
    <name evidence="1" type="ORF">ACPOL_2347</name>
</gene>
<keyword evidence="2" id="KW-1185">Reference proteome</keyword>
<name>A0A2Z5FXT5_9BACT</name>